<dbReference type="EMBL" id="GEDV01001762">
    <property type="protein sequence ID" value="JAP86795.1"/>
    <property type="molecule type" value="Transcribed_RNA"/>
</dbReference>
<feature type="transmembrane region" description="Helical" evidence="1">
    <location>
        <begin position="255"/>
        <end position="273"/>
    </location>
</feature>
<keyword evidence="1" id="KW-0472">Membrane</keyword>
<feature type="transmembrane region" description="Helical" evidence="1">
    <location>
        <begin position="186"/>
        <end position="202"/>
    </location>
</feature>
<dbReference type="AlphaFoldDB" id="A0A131Z7J4"/>
<feature type="transmembrane region" description="Helical" evidence="1">
    <location>
        <begin position="133"/>
        <end position="154"/>
    </location>
</feature>
<evidence type="ECO:0000313" key="2">
    <source>
        <dbReference type="EMBL" id="JAP86795.1"/>
    </source>
</evidence>
<proteinExistence type="predicted"/>
<organism evidence="2">
    <name type="scientific">Rhipicephalus appendiculatus</name>
    <name type="common">Brown ear tick</name>
    <dbReference type="NCBI Taxonomy" id="34631"/>
    <lineage>
        <taxon>Eukaryota</taxon>
        <taxon>Metazoa</taxon>
        <taxon>Ecdysozoa</taxon>
        <taxon>Arthropoda</taxon>
        <taxon>Chelicerata</taxon>
        <taxon>Arachnida</taxon>
        <taxon>Acari</taxon>
        <taxon>Parasitiformes</taxon>
        <taxon>Ixodida</taxon>
        <taxon>Ixodoidea</taxon>
        <taxon>Ixodidae</taxon>
        <taxon>Rhipicephalinae</taxon>
        <taxon>Rhipicephalus</taxon>
        <taxon>Rhipicephalus</taxon>
    </lineage>
</organism>
<protein>
    <submittedName>
        <fullName evidence="2">Conserved membrane protein</fullName>
    </submittedName>
</protein>
<feature type="transmembrane region" description="Helical" evidence="1">
    <location>
        <begin position="25"/>
        <end position="50"/>
    </location>
</feature>
<keyword evidence="1" id="KW-1133">Transmembrane helix</keyword>
<evidence type="ECO:0000256" key="1">
    <source>
        <dbReference type="SAM" id="Phobius"/>
    </source>
</evidence>
<reference evidence="2" key="1">
    <citation type="journal article" date="2016" name="Ticks Tick Borne Dis.">
        <title>De novo assembly and annotation of the salivary gland transcriptome of Rhipicephalus appendiculatus male and female ticks during blood feeding.</title>
        <authorList>
            <person name="de Castro M.H."/>
            <person name="de Klerk D."/>
            <person name="Pienaar R."/>
            <person name="Latif A.A."/>
            <person name="Rees D.J."/>
            <person name="Mans B.J."/>
        </authorList>
    </citation>
    <scope>NUCLEOTIDE SEQUENCE</scope>
    <source>
        <tissue evidence="2">Salivary glands</tissue>
    </source>
</reference>
<keyword evidence="1" id="KW-0812">Transmembrane</keyword>
<feature type="transmembrane region" description="Helical" evidence="1">
    <location>
        <begin position="62"/>
        <end position="81"/>
    </location>
</feature>
<name>A0A131Z7J4_RHIAP</name>
<sequence>MCLATLVFFVLNAVSALFSFAWLVILPVCGVAFGSQAFSSLSVAVTASLVARKLIPRLIKQCIPFLELMVTMSALVFPLVYIPPWACQVNLTLLALLDPFFIIIEVFQMLSFVRWCNVKAQTGIDNQPGICKVLVLSFAIASWISSVFILLNVFQGSDTRLLAAFLVLSVLAHVACVYVDTGIISDAALVLLISLLLIRLGPYETKIHETLCTVVQSNHPKAWSGTLLGMLSALPNMTAGAMSRTLSAMGSLTSPLFWIGVLVRVVLVVPALLRLCSLREAGSDNGGASLVRAAATAIGLVAYTQALWRHLDGCRLLHCAPAMTRPAQALLFTLSYTVQALWEQHGRQDDW</sequence>
<feature type="transmembrane region" description="Helical" evidence="1">
    <location>
        <begin position="93"/>
        <end position="113"/>
    </location>
</feature>
<accession>A0A131Z7J4</accession>